<sequence>MGWGESAMEIREKANRQWIVAMESRRALAERKRMRHRLLAQCNKRRPPPLQGHGCRRSKAAACTSYQRSVAGDPCHNAKTEPSHAAPATFVFSWRWRVRWSKVWSKNSNWIGNWCLGPIWR</sequence>
<evidence type="ECO:0000313" key="2">
    <source>
        <dbReference type="Proteomes" id="UP000315295"/>
    </source>
</evidence>
<protein>
    <submittedName>
        <fullName evidence="1">Uncharacterized protein</fullName>
    </submittedName>
</protein>
<gene>
    <name evidence="1" type="ORF">C1H46_039617</name>
</gene>
<comment type="caution">
    <text evidence="1">The sequence shown here is derived from an EMBL/GenBank/DDBJ whole genome shotgun (WGS) entry which is preliminary data.</text>
</comment>
<organism evidence="1 2">
    <name type="scientific">Malus baccata</name>
    <name type="common">Siberian crab apple</name>
    <name type="synonym">Pyrus baccata</name>
    <dbReference type="NCBI Taxonomy" id="106549"/>
    <lineage>
        <taxon>Eukaryota</taxon>
        <taxon>Viridiplantae</taxon>
        <taxon>Streptophyta</taxon>
        <taxon>Embryophyta</taxon>
        <taxon>Tracheophyta</taxon>
        <taxon>Spermatophyta</taxon>
        <taxon>Magnoliopsida</taxon>
        <taxon>eudicotyledons</taxon>
        <taxon>Gunneridae</taxon>
        <taxon>Pentapetalae</taxon>
        <taxon>rosids</taxon>
        <taxon>fabids</taxon>
        <taxon>Rosales</taxon>
        <taxon>Rosaceae</taxon>
        <taxon>Amygdaloideae</taxon>
        <taxon>Maleae</taxon>
        <taxon>Malus</taxon>
    </lineage>
</organism>
<dbReference type="EMBL" id="VIEB01001148">
    <property type="protein sequence ID" value="TQD74859.1"/>
    <property type="molecule type" value="Genomic_DNA"/>
</dbReference>
<name>A0A540KL14_MALBA</name>
<reference evidence="1 2" key="1">
    <citation type="journal article" date="2019" name="G3 (Bethesda)">
        <title>Sequencing of a Wild Apple (Malus baccata) Genome Unravels the Differences Between Cultivated and Wild Apple Species Regarding Disease Resistance and Cold Tolerance.</title>
        <authorList>
            <person name="Chen X."/>
        </authorList>
    </citation>
    <scope>NUCLEOTIDE SEQUENCE [LARGE SCALE GENOMIC DNA]</scope>
    <source>
        <strain evidence="2">cv. Shandingzi</strain>
        <tissue evidence="1">Leaves</tissue>
    </source>
</reference>
<accession>A0A540KL14</accession>
<dbReference type="Proteomes" id="UP000315295">
    <property type="component" value="Unassembled WGS sequence"/>
</dbReference>
<keyword evidence="2" id="KW-1185">Reference proteome</keyword>
<evidence type="ECO:0000313" key="1">
    <source>
        <dbReference type="EMBL" id="TQD74859.1"/>
    </source>
</evidence>
<proteinExistence type="predicted"/>
<dbReference type="AlphaFoldDB" id="A0A540KL14"/>